<organism evidence="1 2">
    <name type="scientific">Phaeodactylibacter xiamenensis</name>
    <dbReference type="NCBI Taxonomy" id="1524460"/>
    <lineage>
        <taxon>Bacteria</taxon>
        <taxon>Pseudomonadati</taxon>
        <taxon>Bacteroidota</taxon>
        <taxon>Saprospiria</taxon>
        <taxon>Saprospirales</taxon>
        <taxon>Haliscomenobacteraceae</taxon>
        <taxon>Phaeodactylibacter</taxon>
    </lineage>
</organism>
<sequence>MGLSIHYRGTLTDKRQSAALLCELEDIGKSMRWPTQVLDGHWDRRPDARLERNSAGLPALVGDSGLKGIILKVHQDCAPLYFCFSASGVLTSPIQVAVSAVDNYAVTPNWITVHTQSAGPETHAAIVSLLRYLQEKYFHDLEVEDESGYWESRDYQDVLSEMTRERSGNEELARKAARLKRREQKDIVARIDLLLRKMRDWEED</sequence>
<comment type="caution">
    <text evidence="1">The sequence shown here is derived from an EMBL/GenBank/DDBJ whole genome shotgun (WGS) entry which is preliminary data.</text>
</comment>
<evidence type="ECO:0000313" key="2">
    <source>
        <dbReference type="Proteomes" id="UP000029736"/>
    </source>
</evidence>
<reference evidence="1 2" key="1">
    <citation type="journal article" date="2014" name="Int. J. Syst. Evol. Microbiol.">
        <title>Phaeodactylibacter xiamenensis gen. nov., sp. nov., a member of the family Saprospiraceae isolated from the marine alga Phaeodactylum tricornutum.</title>
        <authorList>
            <person name="Chen Z.Jr."/>
            <person name="Lei X."/>
            <person name="Lai Q."/>
            <person name="Li Y."/>
            <person name="Zhang B."/>
            <person name="Zhang J."/>
            <person name="Zhang H."/>
            <person name="Yang L."/>
            <person name="Zheng W."/>
            <person name="Tian Y."/>
            <person name="Yu Z."/>
            <person name="Xu H.Jr."/>
            <person name="Zheng T."/>
        </authorList>
    </citation>
    <scope>NUCLEOTIDE SEQUENCE [LARGE SCALE GENOMIC DNA]</scope>
    <source>
        <strain evidence="1 2">KD52</strain>
    </source>
</reference>
<dbReference type="STRING" id="1524460.IX84_17645"/>
<gene>
    <name evidence="1" type="ORF">IX84_17645</name>
</gene>
<keyword evidence="2" id="KW-1185">Reference proteome</keyword>
<evidence type="ECO:0000313" key="1">
    <source>
        <dbReference type="EMBL" id="KGE86881.1"/>
    </source>
</evidence>
<proteinExistence type="predicted"/>
<dbReference type="Proteomes" id="UP000029736">
    <property type="component" value="Unassembled WGS sequence"/>
</dbReference>
<dbReference type="EMBL" id="JPOS01000039">
    <property type="protein sequence ID" value="KGE86881.1"/>
    <property type="molecule type" value="Genomic_DNA"/>
</dbReference>
<name>A0A098S4F6_9BACT</name>
<dbReference type="OrthoDB" id="8073112at2"/>
<accession>A0A098S4F6</accession>
<protein>
    <submittedName>
        <fullName evidence="1">Uncharacterized protein</fullName>
    </submittedName>
</protein>
<dbReference type="RefSeq" id="WP_044223403.1">
    <property type="nucleotide sequence ID" value="NZ_JBKAGJ010000009.1"/>
</dbReference>
<dbReference type="AlphaFoldDB" id="A0A098S4F6"/>